<feature type="compositionally biased region" description="Low complexity" evidence="1">
    <location>
        <begin position="97"/>
        <end position="110"/>
    </location>
</feature>
<keyword evidence="3" id="KW-1185">Reference proteome</keyword>
<dbReference type="EMBL" id="CENE01000039">
    <property type="protein sequence ID" value="CEQ42892.1"/>
    <property type="molecule type" value="Genomic_DNA"/>
</dbReference>
<dbReference type="OrthoDB" id="102559at2759"/>
<reference evidence="3" key="1">
    <citation type="submission" date="2015-02" db="EMBL/GenBank/DDBJ databases">
        <authorList>
            <person name="Gon?alves P."/>
        </authorList>
    </citation>
    <scope>NUCLEOTIDE SEQUENCE [LARGE SCALE GENOMIC DNA]</scope>
</reference>
<feature type="non-terminal residue" evidence="2">
    <location>
        <position position="1"/>
    </location>
</feature>
<sequence>MPSSRQGYIKPEQVAELLTATPKRDDFLVIASAPLASMTAATQASCRALQHHRRGNLPGALNLTTREFGSPDKMWVVLPCSPLLDSWLTYGPPPAPESSTTTSPRVRTSPKSLSHFQPPRLSNPVRSQTRGPYVAHLLSHSPALPPSVEIVILEGGFQGWYRRFKGRRELFENMYGEVEDGVAGGTGDGREAAGPGWKAPKGEWEDVVNAKEGDVAEAEDSRKLRERLGRG</sequence>
<evidence type="ECO:0000256" key="1">
    <source>
        <dbReference type="SAM" id="MobiDB-lite"/>
    </source>
</evidence>
<feature type="region of interest" description="Disordered" evidence="1">
    <location>
        <begin position="92"/>
        <end position="127"/>
    </location>
</feature>
<evidence type="ECO:0000313" key="2">
    <source>
        <dbReference type="EMBL" id="CEQ42892.1"/>
    </source>
</evidence>
<protein>
    <submittedName>
        <fullName evidence="2">SPOSA6832_04746-mRNA-1:cds</fullName>
    </submittedName>
</protein>
<name>A0A0D6ERZ9_SPOSA</name>
<feature type="region of interest" description="Disordered" evidence="1">
    <location>
        <begin position="182"/>
        <end position="231"/>
    </location>
</feature>
<proteinExistence type="predicted"/>
<dbReference type="Proteomes" id="UP000243876">
    <property type="component" value="Unassembled WGS sequence"/>
</dbReference>
<organism evidence="2 3">
    <name type="scientific">Sporidiobolus salmonicolor</name>
    <name type="common">Yeast-like fungus</name>
    <name type="synonym">Sporobolomyces salmonicolor</name>
    <dbReference type="NCBI Taxonomy" id="5005"/>
    <lineage>
        <taxon>Eukaryota</taxon>
        <taxon>Fungi</taxon>
        <taxon>Dikarya</taxon>
        <taxon>Basidiomycota</taxon>
        <taxon>Pucciniomycotina</taxon>
        <taxon>Microbotryomycetes</taxon>
        <taxon>Sporidiobolales</taxon>
        <taxon>Sporidiobolaceae</taxon>
        <taxon>Sporobolomyces</taxon>
    </lineage>
</organism>
<accession>A0A0D6ERZ9</accession>
<dbReference type="AlphaFoldDB" id="A0A0D6ERZ9"/>
<gene>
    <name evidence="2" type="primary">SPOSA6832_04746</name>
</gene>
<feature type="compositionally biased region" description="Basic and acidic residues" evidence="1">
    <location>
        <begin position="200"/>
        <end position="231"/>
    </location>
</feature>
<evidence type="ECO:0000313" key="3">
    <source>
        <dbReference type="Proteomes" id="UP000243876"/>
    </source>
</evidence>